<evidence type="ECO:0000256" key="1">
    <source>
        <dbReference type="ARBA" id="ARBA00001933"/>
    </source>
</evidence>
<evidence type="ECO:0000259" key="6">
    <source>
        <dbReference type="Pfam" id="PF00266"/>
    </source>
</evidence>
<dbReference type="OrthoDB" id="7403325at2759"/>
<name>A0A8J5KIX5_HOMAM</name>
<organism evidence="7 8">
    <name type="scientific">Homarus americanus</name>
    <name type="common">American lobster</name>
    <dbReference type="NCBI Taxonomy" id="6706"/>
    <lineage>
        <taxon>Eukaryota</taxon>
        <taxon>Metazoa</taxon>
        <taxon>Ecdysozoa</taxon>
        <taxon>Arthropoda</taxon>
        <taxon>Crustacea</taxon>
        <taxon>Multicrustacea</taxon>
        <taxon>Malacostraca</taxon>
        <taxon>Eumalacostraca</taxon>
        <taxon>Eucarida</taxon>
        <taxon>Decapoda</taxon>
        <taxon>Pleocyemata</taxon>
        <taxon>Astacidea</taxon>
        <taxon>Nephropoidea</taxon>
        <taxon>Nephropidae</taxon>
        <taxon>Homarus</taxon>
    </lineage>
</organism>
<dbReference type="GO" id="GO:0019700">
    <property type="term" value="P:organic phosphonate catabolic process"/>
    <property type="evidence" value="ECO:0007669"/>
    <property type="project" value="InterPro"/>
</dbReference>
<dbReference type="NCBIfam" id="NF010006">
    <property type="entry name" value="PRK13479.1"/>
    <property type="match status" value="1"/>
</dbReference>
<evidence type="ECO:0000256" key="4">
    <source>
        <dbReference type="ARBA" id="ARBA00022898"/>
    </source>
</evidence>
<gene>
    <name evidence="7" type="primary">phnW-L</name>
    <name evidence="7" type="ORF">Hamer_G024311</name>
</gene>
<dbReference type="HAMAP" id="MF_01376">
    <property type="entry name" value="PhnW_aminotrans_5"/>
    <property type="match status" value="1"/>
</dbReference>
<keyword evidence="3" id="KW-0808">Transferase</keyword>
<dbReference type="EC" id="2.6.1.44" evidence="5"/>
<dbReference type="Pfam" id="PF00266">
    <property type="entry name" value="Aminotran_5"/>
    <property type="match status" value="1"/>
</dbReference>
<comment type="similarity">
    <text evidence="5">Belongs to the class-V pyridoxal-phosphate-dependent aminotransferase family.</text>
</comment>
<dbReference type="NCBIfam" id="TIGR03301">
    <property type="entry name" value="PhnW-AepZ"/>
    <property type="match status" value="1"/>
</dbReference>
<evidence type="ECO:0000313" key="8">
    <source>
        <dbReference type="Proteomes" id="UP000747542"/>
    </source>
</evidence>
<dbReference type="PANTHER" id="PTHR42778:SF1">
    <property type="entry name" value="2-AMINOETHYLPHOSPHONATE--PYRUVATE TRANSAMINASE"/>
    <property type="match status" value="1"/>
</dbReference>
<keyword evidence="2" id="KW-0032">Aminotransferase</keyword>
<dbReference type="PIRSF" id="PIRSF000524">
    <property type="entry name" value="SPT"/>
    <property type="match status" value="1"/>
</dbReference>
<dbReference type="NCBIfam" id="TIGR02326">
    <property type="entry name" value="transamin_PhnW"/>
    <property type="match status" value="1"/>
</dbReference>
<accession>A0A8J5KIX5</accession>
<feature type="domain" description="Aminotransferase class V" evidence="6">
    <location>
        <begin position="29"/>
        <end position="311"/>
    </location>
</feature>
<keyword evidence="4 5" id="KW-0663">Pyridoxal phosphate</keyword>
<comment type="caution">
    <text evidence="7">The sequence shown here is derived from an EMBL/GenBank/DDBJ whole genome shotgun (WGS) entry which is preliminary data.</text>
</comment>
<evidence type="ECO:0000256" key="5">
    <source>
        <dbReference type="PIRNR" id="PIRNR000524"/>
    </source>
</evidence>
<dbReference type="AlphaFoldDB" id="A0A8J5KIX5"/>
<dbReference type="EMBL" id="JAHLQT010017232">
    <property type="protein sequence ID" value="KAG7169344.1"/>
    <property type="molecule type" value="Genomic_DNA"/>
</dbReference>
<dbReference type="InterPro" id="IPR012703">
    <property type="entry name" value="NH2EtPonate_pyrv_transaminase"/>
</dbReference>
<reference evidence="7" key="1">
    <citation type="journal article" date="2021" name="Sci. Adv.">
        <title>The American lobster genome reveals insights on longevity, neural, and immune adaptations.</title>
        <authorList>
            <person name="Polinski J.M."/>
            <person name="Zimin A.V."/>
            <person name="Clark K.F."/>
            <person name="Kohn A.B."/>
            <person name="Sadowski N."/>
            <person name="Timp W."/>
            <person name="Ptitsyn A."/>
            <person name="Khanna P."/>
            <person name="Romanova D.Y."/>
            <person name="Williams P."/>
            <person name="Greenwood S.J."/>
            <person name="Moroz L.L."/>
            <person name="Walt D.R."/>
            <person name="Bodnar A.G."/>
        </authorList>
    </citation>
    <scope>NUCLEOTIDE SEQUENCE</scope>
    <source>
        <strain evidence="7">GMGI-L3</strain>
    </source>
</reference>
<dbReference type="InterPro" id="IPR024169">
    <property type="entry name" value="SP_NH2Trfase/AEP_transaminase"/>
</dbReference>
<dbReference type="InterPro" id="IPR000192">
    <property type="entry name" value="Aminotrans_V_dom"/>
</dbReference>
<comment type="cofactor">
    <cofactor evidence="1 5">
        <name>pyridoxal 5'-phosphate</name>
        <dbReference type="ChEBI" id="CHEBI:597326"/>
    </cofactor>
</comment>
<dbReference type="PANTHER" id="PTHR42778">
    <property type="entry name" value="2-AMINOETHYLPHOSPHONATE--PYRUVATE TRANSAMINASE"/>
    <property type="match status" value="1"/>
</dbReference>
<dbReference type="Proteomes" id="UP000747542">
    <property type="component" value="Unassembled WGS sequence"/>
</dbReference>
<keyword evidence="8" id="KW-1185">Reference proteome</keyword>
<evidence type="ECO:0000313" key="7">
    <source>
        <dbReference type="EMBL" id="KAG7169344.1"/>
    </source>
</evidence>
<evidence type="ECO:0000256" key="2">
    <source>
        <dbReference type="ARBA" id="ARBA00022576"/>
    </source>
</evidence>
<proteinExistence type="inferred from homology"/>
<sequence>MATTKGKNLFTPGPLNTSRGVKEAMQVDLSSRDQQFMSCVTYIRQTLLDIAQVTSEEYTVVPLQGSGTFCVEAVLQTTSPRVGAKVLVLSNGAYGCRMVTMCECARVDVDVQSFPEDQPLLLSKVEEVLASGEQWTTVAMVHCETSSGVVNPVEAVGRLVRLHQPKAAYLVDAMSSFGVIPVNMRAAGVDYLVSSANKCLEGVPGFGYAICRKEHLLSCKGNCRVLSLDLAGQYLTLEATGQFRFTPPTHSMLAFTVALREYIEAGGLTARAARYQENRVILVDGMKKLGYTQLVPDRHASPVITAFHYPKHPQFVFKEFFNKLVEKGQVIYPGKVTIADCFRVGNIGQLFPDDMRNLLFCMEEVMKEMGLPVPLP</sequence>
<dbReference type="GO" id="GO:0047304">
    <property type="term" value="F:2-aminoethylphosphonate-pyruvate transaminase activity"/>
    <property type="evidence" value="ECO:0007669"/>
    <property type="project" value="InterPro"/>
</dbReference>
<protein>
    <recommendedName>
        <fullName evidence="5">Alanine--glyoxylate aminotransferase</fullName>
        <ecNumber evidence="5">2.6.1.44</ecNumber>
    </recommendedName>
</protein>
<comment type="catalytic activity">
    <reaction evidence="5">
        <text>glyoxylate + L-alanine = glycine + pyruvate</text>
        <dbReference type="Rhea" id="RHEA:24248"/>
        <dbReference type="ChEBI" id="CHEBI:15361"/>
        <dbReference type="ChEBI" id="CHEBI:36655"/>
        <dbReference type="ChEBI" id="CHEBI:57305"/>
        <dbReference type="ChEBI" id="CHEBI:57972"/>
        <dbReference type="EC" id="2.6.1.44"/>
    </reaction>
</comment>
<evidence type="ECO:0000256" key="3">
    <source>
        <dbReference type="ARBA" id="ARBA00022679"/>
    </source>
</evidence>